<feature type="coiled-coil region" evidence="6">
    <location>
        <begin position="39"/>
        <end position="66"/>
    </location>
</feature>
<evidence type="ECO:0000259" key="8">
    <source>
        <dbReference type="Pfam" id="PF00482"/>
    </source>
</evidence>
<keyword evidence="10" id="KW-1185">Reference proteome</keyword>
<dbReference type="EMBL" id="BAAADD010000009">
    <property type="protein sequence ID" value="GAA0582434.1"/>
    <property type="molecule type" value="Genomic_DNA"/>
</dbReference>
<dbReference type="PANTHER" id="PTHR35007">
    <property type="entry name" value="INTEGRAL MEMBRANE PROTEIN-RELATED"/>
    <property type="match status" value="1"/>
</dbReference>
<evidence type="ECO:0000313" key="10">
    <source>
        <dbReference type="Proteomes" id="UP001499951"/>
    </source>
</evidence>
<comment type="subcellular location">
    <subcellularLocation>
        <location evidence="1">Cell membrane</location>
        <topology evidence="1">Multi-pass membrane protein</topology>
    </subcellularLocation>
</comment>
<evidence type="ECO:0000256" key="4">
    <source>
        <dbReference type="ARBA" id="ARBA00022989"/>
    </source>
</evidence>
<proteinExistence type="predicted"/>
<dbReference type="Proteomes" id="UP001499951">
    <property type="component" value="Unassembled WGS sequence"/>
</dbReference>
<comment type="caution">
    <text evidence="9">The sequence shown here is derived from an EMBL/GenBank/DDBJ whole genome shotgun (WGS) entry which is preliminary data.</text>
</comment>
<feature type="transmembrane region" description="Helical" evidence="7">
    <location>
        <begin position="121"/>
        <end position="140"/>
    </location>
</feature>
<sequence>MGGIDIMDLLFDAKFLATAAAAVFAFATFVTLGLPLLERDTLSKRLKSVAARREELRARHKEMLSQRRGASLRAEPIGSTKLIKQFSDRFDLAKLVASEGTQEKLSQAGLRGPTPLMVFNFFRFVMPFVLFAFGLLYFFVLGTFHWAPMMKLAAAVAAALVGYYLPDLFISNVISRRQQSIMAAFPDALDLLLICVESGMSVEAGFQKVAGEIGHASAELAEEFALTTAELSYLPDRKLAFENLAKRCGHAGVKAVATALNQAERYGTPLGQALRICAQENRDMRMMEAEKKAAALPAKLTVPMILFFLPVLFVVIMGPAVMRMLHMIH</sequence>
<reference evidence="9 10" key="1">
    <citation type="journal article" date="2019" name="Int. J. Syst. Evol. Microbiol.">
        <title>The Global Catalogue of Microorganisms (GCM) 10K type strain sequencing project: providing services to taxonomists for standard genome sequencing and annotation.</title>
        <authorList>
            <consortium name="The Broad Institute Genomics Platform"/>
            <consortium name="The Broad Institute Genome Sequencing Center for Infectious Disease"/>
            <person name="Wu L."/>
            <person name="Ma J."/>
        </authorList>
    </citation>
    <scope>NUCLEOTIDE SEQUENCE [LARGE SCALE GENOMIC DNA]</scope>
    <source>
        <strain evidence="9 10">JCM 15089</strain>
    </source>
</reference>
<keyword evidence="2" id="KW-1003">Cell membrane</keyword>
<feature type="transmembrane region" description="Helical" evidence="7">
    <location>
        <begin position="300"/>
        <end position="322"/>
    </location>
</feature>
<keyword evidence="5 7" id="KW-0472">Membrane</keyword>
<keyword evidence="3 7" id="KW-0812">Transmembrane</keyword>
<organism evidence="9 10">
    <name type="scientific">Rhizomicrobium electricum</name>
    <dbReference type="NCBI Taxonomy" id="480070"/>
    <lineage>
        <taxon>Bacteria</taxon>
        <taxon>Pseudomonadati</taxon>
        <taxon>Pseudomonadota</taxon>
        <taxon>Alphaproteobacteria</taxon>
        <taxon>Micropepsales</taxon>
        <taxon>Micropepsaceae</taxon>
        <taxon>Rhizomicrobium</taxon>
    </lineage>
</organism>
<evidence type="ECO:0000256" key="2">
    <source>
        <dbReference type="ARBA" id="ARBA00022475"/>
    </source>
</evidence>
<evidence type="ECO:0000256" key="7">
    <source>
        <dbReference type="SAM" id="Phobius"/>
    </source>
</evidence>
<evidence type="ECO:0000256" key="3">
    <source>
        <dbReference type="ARBA" id="ARBA00022692"/>
    </source>
</evidence>
<evidence type="ECO:0000256" key="5">
    <source>
        <dbReference type="ARBA" id="ARBA00023136"/>
    </source>
</evidence>
<feature type="transmembrane region" description="Helical" evidence="7">
    <location>
        <begin position="152"/>
        <end position="174"/>
    </location>
</feature>
<dbReference type="InterPro" id="IPR018076">
    <property type="entry name" value="T2SS_GspF_dom"/>
</dbReference>
<gene>
    <name evidence="9" type="ORF">GCM10008942_34170</name>
</gene>
<evidence type="ECO:0000256" key="1">
    <source>
        <dbReference type="ARBA" id="ARBA00004651"/>
    </source>
</evidence>
<protein>
    <submittedName>
        <fullName evidence="9">Type II secretion system F family protein</fullName>
    </submittedName>
</protein>
<dbReference type="RefSeq" id="WP_208393873.1">
    <property type="nucleotide sequence ID" value="NZ_BAAADD010000009.1"/>
</dbReference>
<name>A0ABN1F4U2_9PROT</name>
<evidence type="ECO:0000256" key="6">
    <source>
        <dbReference type="SAM" id="Coils"/>
    </source>
</evidence>
<dbReference type="PANTHER" id="PTHR35007:SF2">
    <property type="entry name" value="PILUS ASSEMBLE PROTEIN"/>
    <property type="match status" value="1"/>
</dbReference>
<keyword evidence="4 7" id="KW-1133">Transmembrane helix</keyword>
<evidence type="ECO:0000313" key="9">
    <source>
        <dbReference type="EMBL" id="GAA0582434.1"/>
    </source>
</evidence>
<dbReference type="Pfam" id="PF00482">
    <property type="entry name" value="T2SSF"/>
    <property type="match status" value="1"/>
</dbReference>
<keyword evidence="6" id="KW-0175">Coiled coil</keyword>
<accession>A0ABN1F4U2</accession>
<feature type="transmembrane region" description="Helical" evidence="7">
    <location>
        <begin position="15"/>
        <end position="37"/>
    </location>
</feature>
<feature type="domain" description="Type II secretion system protein GspF" evidence="8">
    <location>
        <begin position="189"/>
        <end position="317"/>
    </location>
</feature>